<dbReference type="InterPro" id="IPR025193">
    <property type="entry name" value="DUF4114"/>
</dbReference>
<dbReference type="Pfam" id="PF13448">
    <property type="entry name" value="DUF4114"/>
    <property type="match status" value="1"/>
</dbReference>
<accession>A0A9P1KKE2</accession>
<feature type="domain" description="DUF4114" evidence="2">
    <location>
        <begin position="150"/>
        <end position="216"/>
    </location>
</feature>
<evidence type="ECO:0000259" key="2">
    <source>
        <dbReference type="Pfam" id="PF13448"/>
    </source>
</evidence>
<feature type="signal peptide" evidence="1">
    <location>
        <begin position="1"/>
        <end position="19"/>
    </location>
</feature>
<gene>
    <name evidence="3" type="ORF">ARTHRO_60108</name>
</gene>
<dbReference type="Proteomes" id="UP000032946">
    <property type="component" value="Chromosome"/>
</dbReference>
<evidence type="ECO:0000313" key="3">
    <source>
        <dbReference type="EMBL" id="CDM97507.1"/>
    </source>
</evidence>
<proteinExistence type="predicted"/>
<dbReference type="NCBIfam" id="TIGR02595">
    <property type="entry name" value="PEP_CTERM"/>
    <property type="match status" value="1"/>
</dbReference>
<feature type="chain" id="PRO_5040244375" description="DUF4114 domain-containing protein" evidence="1">
    <location>
        <begin position="20"/>
        <end position="257"/>
    </location>
</feature>
<name>A0A9P1KKE2_9CYAN</name>
<evidence type="ECO:0000256" key="1">
    <source>
        <dbReference type="SAM" id="SignalP"/>
    </source>
</evidence>
<dbReference type="InterPro" id="IPR013424">
    <property type="entry name" value="Ice-binding_C"/>
</dbReference>
<sequence length="257" mass="27828">MKSTILAAFTAVTTTLAVAGSAAAFTIQRADEHFQGLINSGVFNDYIHTEYQALDPSFVSSRQLDLSKLTLDFNHEVKVHFLSEGAWYRNQLGVSATGATNISDTILFDDIVCLTSSCSTHTGYRNSHNDPTANPLQAGDFVSLGKVLGGTTLDFFLNSDGYGRSNPTRLYVDSSRNRNGFQQVMAYEQSGYLVLAFEDIVGGGDRDYNDVVFALDIGKKNMNAIRGVQVPEPTMVLGLLAVGAAFSLVSRKGEQKS</sequence>
<keyword evidence="4" id="KW-1185">Reference proteome</keyword>
<dbReference type="RefSeq" id="WP_048895256.1">
    <property type="nucleotide sequence ID" value="NZ_FO818640.1"/>
</dbReference>
<organism evidence="3 4">
    <name type="scientific">Limnospira indica PCC 8005</name>
    <dbReference type="NCBI Taxonomy" id="376219"/>
    <lineage>
        <taxon>Bacteria</taxon>
        <taxon>Bacillati</taxon>
        <taxon>Cyanobacteriota</taxon>
        <taxon>Cyanophyceae</taxon>
        <taxon>Oscillatoriophycideae</taxon>
        <taxon>Oscillatoriales</taxon>
        <taxon>Sirenicapillariaceae</taxon>
        <taxon>Limnospira</taxon>
    </lineage>
</organism>
<protein>
    <recommendedName>
        <fullName evidence="2">DUF4114 domain-containing protein</fullName>
    </recommendedName>
</protein>
<dbReference type="AlphaFoldDB" id="A0A9P1KKE2"/>
<dbReference type="EMBL" id="FO818640">
    <property type="protein sequence ID" value="CDM97507.1"/>
    <property type="molecule type" value="Genomic_DNA"/>
</dbReference>
<evidence type="ECO:0000313" key="4">
    <source>
        <dbReference type="Proteomes" id="UP000032946"/>
    </source>
</evidence>
<reference evidence="3 4" key="1">
    <citation type="submission" date="2014-02" db="EMBL/GenBank/DDBJ databases">
        <authorList>
            <person name="Genoscope - CEA"/>
        </authorList>
    </citation>
    <scope>NUCLEOTIDE SEQUENCE [LARGE SCALE GENOMIC DNA]</scope>
    <source>
        <strain evidence="3 4">PCC 8005</strain>
    </source>
</reference>
<keyword evidence="1" id="KW-0732">Signal</keyword>